<gene>
    <name evidence="2" type="ORF">KEG57_33645</name>
</gene>
<name>A0A9X3X856_9BACT</name>
<dbReference type="AlphaFoldDB" id="A0A9X3X856"/>
<accession>A0A9X3X856</accession>
<evidence type="ECO:0000313" key="2">
    <source>
        <dbReference type="EMBL" id="MDC3985472.1"/>
    </source>
</evidence>
<dbReference type="PANTHER" id="PTHR43581">
    <property type="entry name" value="ATP/GTP PHOSPHATASE"/>
    <property type="match status" value="1"/>
</dbReference>
<dbReference type="EMBL" id="JAGTJJ010000029">
    <property type="protein sequence ID" value="MDC3985472.1"/>
    <property type="molecule type" value="Genomic_DNA"/>
</dbReference>
<dbReference type="Proteomes" id="UP001151081">
    <property type="component" value="Unassembled WGS sequence"/>
</dbReference>
<reference evidence="2 3" key="1">
    <citation type="submission" date="2021-04" db="EMBL/GenBank/DDBJ databases">
        <title>Genome analysis of Polyangium sp.</title>
        <authorList>
            <person name="Li Y."/>
            <person name="Wang J."/>
        </authorList>
    </citation>
    <scope>NUCLEOTIDE SEQUENCE [LARGE SCALE GENOMIC DNA]</scope>
    <source>
        <strain evidence="2 3">SDU14</strain>
    </source>
</reference>
<proteinExistence type="predicted"/>
<protein>
    <submittedName>
        <fullName evidence="2">AAA family ATPase</fullName>
    </submittedName>
</protein>
<keyword evidence="3" id="KW-1185">Reference proteome</keyword>
<dbReference type="GO" id="GO:0006302">
    <property type="term" value="P:double-strand break repair"/>
    <property type="evidence" value="ECO:0007669"/>
    <property type="project" value="InterPro"/>
</dbReference>
<dbReference type="Gene3D" id="3.40.50.300">
    <property type="entry name" value="P-loop containing nucleotide triphosphate hydrolases"/>
    <property type="match status" value="2"/>
</dbReference>
<organism evidence="2 3">
    <name type="scientific">Polyangium jinanense</name>
    <dbReference type="NCBI Taxonomy" id="2829994"/>
    <lineage>
        <taxon>Bacteria</taxon>
        <taxon>Pseudomonadati</taxon>
        <taxon>Myxococcota</taxon>
        <taxon>Polyangia</taxon>
        <taxon>Polyangiales</taxon>
        <taxon>Polyangiaceae</taxon>
        <taxon>Polyangium</taxon>
    </lineage>
</organism>
<dbReference type="Pfam" id="PF13304">
    <property type="entry name" value="AAA_21"/>
    <property type="match status" value="1"/>
</dbReference>
<evidence type="ECO:0000259" key="1">
    <source>
        <dbReference type="SMART" id="SM00382"/>
    </source>
</evidence>
<evidence type="ECO:0000313" key="3">
    <source>
        <dbReference type="Proteomes" id="UP001151081"/>
    </source>
</evidence>
<sequence>MHIRKIQIENIRCFGAGERGVHLDLSRPDGSLAGWTVFAGRNGTGKTTLLQAIALCLTGPSEARQLLPSFSTWLRGGAREGKVDIEFEFDDASLGEILPGSGGRFEAALFWERNGGREPVLQFRGPSIEEGVTGKAELLGPWKWDADRWFWCGYGPGRRLGGASIVPERGASHKIGRVATLFDEEKSLVEGLDWLRELYSDRLDLAERARNADASRKSELERLAAELRVLQENVIGLLNDGLLRDGMRVVEFNREGLWVEQGGVSLALHQLSGGSRSVVALVFDILRRMHECFGELRIEHDKEHNVITVPYEGVILIDEIESHLHVSWQQSIGFWLKRHFPNVQFLVTTHSPFVCQAADPNGLVRLAAPGEKRSTEIMPEETYLRVVNGGPDDAVLTDLFGLETVYSESAEELRSRISRLDVKLIRGTATAEEKEERDHLVKMLPGGGSAMVEQTLRKLEALG</sequence>
<dbReference type="InterPro" id="IPR027417">
    <property type="entry name" value="P-loop_NTPase"/>
</dbReference>
<dbReference type="SUPFAM" id="SSF52540">
    <property type="entry name" value="P-loop containing nucleoside triphosphate hydrolases"/>
    <property type="match status" value="1"/>
</dbReference>
<dbReference type="SMART" id="SM00382">
    <property type="entry name" value="AAA"/>
    <property type="match status" value="1"/>
</dbReference>
<dbReference type="RefSeq" id="WP_272421539.1">
    <property type="nucleotide sequence ID" value="NZ_JAGTJJ010000029.1"/>
</dbReference>
<dbReference type="GO" id="GO:0005524">
    <property type="term" value="F:ATP binding"/>
    <property type="evidence" value="ECO:0007669"/>
    <property type="project" value="InterPro"/>
</dbReference>
<dbReference type="GO" id="GO:0016887">
    <property type="term" value="F:ATP hydrolysis activity"/>
    <property type="evidence" value="ECO:0007669"/>
    <property type="project" value="InterPro"/>
</dbReference>
<dbReference type="PANTHER" id="PTHR43581:SF2">
    <property type="entry name" value="EXCINUCLEASE ATPASE SUBUNIT"/>
    <property type="match status" value="1"/>
</dbReference>
<dbReference type="InterPro" id="IPR003959">
    <property type="entry name" value="ATPase_AAA_core"/>
</dbReference>
<dbReference type="InterPro" id="IPR003593">
    <property type="entry name" value="AAA+_ATPase"/>
</dbReference>
<comment type="caution">
    <text evidence="2">The sequence shown here is derived from an EMBL/GenBank/DDBJ whole genome shotgun (WGS) entry which is preliminary data.</text>
</comment>
<feature type="domain" description="AAA+ ATPase" evidence="1">
    <location>
        <begin position="32"/>
        <end position="384"/>
    </location>
</feature>
<dbReference type="InterPro" id="IPR051396">
    <property type="entry name" value="Bact_Antivir_Def_Nuclease"/>
</dbReference>